<feature type="region of interest" description="Disordered" evidence="1">
    <location>
        <begin position="225"/>
        <end position="262"/>
    </location>
</feature>
<gene>
    <name evidence="2" type="ORF">KP509_06G086900</name>
</gene>
<organism evidence="2 3">
    <name type="scientific">Ceratopteris richardii</name>
    <name type="common">Triangle waterfern</name>
    <dbReference type="NCBI Taxonomy" id="49495"/>
    <lineage>
        <taxon>Eukaryota</taxon>
        <taxon>Viridiplantae</taxon>
        <taxon>Streptophyta</taxon>
        <taxon>Embryophyta</taxon>
        <taxon>Tracheophyta</taxon>
        <taxon>Polypodiopsida</taxon>
        <taxon>Polypodiidae</taxon>
        <taxon>Polypodiales</taxon>
        <taxon>Pteridineae</taxon>
        <taxon>Pteridaceae</taxon>
        <taxon>Parkerioideae</taxon>
        <taxon>Ceratopteris</taxon>
    </lineage>
</organism>
<dbReference type="AlphaFoldDB" id="A0A8T2UKM5"/>
<evidence type="ECO:0000313" key="2">
    <source>
        <dbReference type="EMBL" id="KAH7435982.1"/>
    </source>
</evidence>
<dbReference type="Proteomes" id="UP000825935">
    <property type="component" value="Chromosome 6"/>
</dbReference>
<feature type="compositionally biased region" description="Basic and acidic residues" evidence="1">
    <location>
        <begin position="1"/>
        <end position="11"/>
    </location>
</feature>
<comment type="caution">
    <text evidence="2">The sequence shown here is derived from an EMBL/GenBank/DDBJ whole genome shotgun (WGS) entry which is preliminary data.</text>
</comment>
<feature type="compositionally biased region" description="Basic and acidic residues" evidence="1">
    <location>
        <begin position="759"/>
        <end position="778"/>
    </location>
</feature>
<name>A0A8T2UKM5_CERRI</name>
<evidence type="ECO:0000313" key="3">
    <source>
        <dbReference type="Proteomes" id="UP000825935"/>
    </source>
</evidence>
<feature type="compositionally biased region" description="Low complexity" evidence="1">
    <location>
        <begin position="938"/>
        <end position="953"/>
    </location>
</feature>
<dbReference type="OrthoDB" id="1934513at2759"/>
<feature type="compositionally biased region" description="Polar residues" evidence="1">
    <location>
        <begin position="53"/>
        <end position="64"/>
    </location>
</feature>
<feature type="compositionally biased region" description="Low complexity" evidence="1">
    <location>
        <begin position="13"/>
        <end position="30"/>
    </location>
</feature>
<evidence type="ECO:0000256" key="1">
    <source>
        <dbReference type="SAM" id="MobiDB-lite"/>
    </source>
</evidence>
<feature type="compositionally biased region" description="Basic and acidic residues" evidence="1">
    <location>
        <begin position="65"/>
        <end position="75"/>
    </location>
</feature>
<feature type="region of interest" description="Disordered" evidence="1">
    <location>
        <begin position="303"/>
        <end position="339"/>
    </location>
</feature>
<feature type="region of interest" description="Disordered" evidence="1">
    <location>
        <begin position="938"/>
        <end position="959"/>
    </location>
</feature>
<reference evidence="2" key="1">
    <citation type="submission" date="2021-08" db="EMBL/GenBank/DDBJ databases">
        <title>WGS assembly of Ceratopteris richardii.</title>
        <authorList>
            <person name="Marchant D.B."/>
            <person name="Chen G."/>
            <person name="Jenkins J."/>
            <person name="Shu S."/>
            <person name="Leebens-Mack J."/>
            <person name="Grimwood J."/>
            <person name="Schmutz J."/>
            <person name="Soltis P."/>
            <person name="Soltis D."/>
            <person name="Chen Z.-H."/>
        </authorList>
    </citation>
    <scope>NUCLEOTIDE SEQUENCE</scope>
    <source>
        <strain evidence="2">Whitten #5841</strain>
        <tissue evidence="2">Leaf</tissue>
    </source>
</reference>
<keyword evidence="3" id="KW-1185">Reference proteome</keyword>
<feature type="compositionally biased region" description="Polar residues" evidence="1">
    <location>
        <begin position="749"/>
        <end position="758"/>
    </location>
</feature>
<feature type="compositionally biased region" description="Polar residues" evidence="1">
    <location>
        <begin position="857"/>
        <end position="866"/>
    </location>
</feature>
<dbReference type="OMA" id="RSHERHY"/>
<protein>
    <submittedName>
        <fullName evidence="2">Uncharacterized protein</fullName>
    </submittedName>
</protein>
<accession>A0A8T2UKM5</accession>
<feature type="region of interest" description="Disordered" evidence="1">
    <location>
        <begin position="749"/>
        <end position="781"/>
    </location>
</feature>
<sequence>MGTCLSKDKKGGTISAHTTHTSTASASSSIAKEKSVGSEPQTLSADPKEPTQECENPSSTTVARHSTEEASKEIVSTDKHVVEIRLPIASPNKFKTSPCSATLAAKAVAAIARPVAEDSCLETVSARSSDVEQEESEDRLPESTYITTNPSFPLFYSNYLSGASFSRDLAALSRDIASLTGSPLKRSPSANGAHDFVATAIKTAQFSPQFACHIKSYPDISNEDYYSNSRSRSLPKRFYGKGPQNAYQGGGPSPATLHKRSSSRDAVCINSMALSPRLAVRREEASGEYRVCARQAAARRSAASSFTQNSIVAPPISSKNKDRSPSSRRSNANAKSLGPCDADCTSVQEVLYFQENRTSSLHQSQLGHDMLRLRKALREKPTNCSAWLDDSSYGDNSSVKELKKAGLDSKPTNDVRKNVGLDGSVGGLYTETSQLDCSNPPLYCEGKPCLVDDNQSDDASTTYPASLQRVHSLIKALTEINTDPSLLSEVEESETEVESELELIRFALDANLSPRREIQAQQARNMRLKEAAMDAFARPSFHAGDVDAVDLGEKKQTPLGLSALMSMRLPDSETHSSRIREVLTLLSAAESKMGADQKTLFYNQLRTVLDSVRAHLIAKEKAHQDATEFANTMVAKAPTARANSWPRSVKEPPQIVMDVENSMAKSVSSNVNQDSSRGVIASTEGQEEVAINKVAKEQPFPTQCGASLGEEVTGEQTQMDCAYEVATGVPSTLQNLGCINFSGPSSMESLELNSPKSQYRNEDRSDVPDTMEMDHGSIETKSGSEVAKKVVVQTFNYSDEMDVASDFHIDMIQVVDIEGAGTYYVNPTTMEEVVEAARHSTCMEAKEIYSSEKTKDSGIQGTSTINHGGLDPSESQESKRDVWPIEDPMHTSSGQYDEVDVVSFSECSSRKRVEDCKSDDVGSDCSFEFRLKSTVSTPLSTPSTPMLSTASTPRHITQTNPPLTAKAIVDIWEASINKSAL</sequence>
<proteinExistence type="predicted"/>
<feature type="region of interest" description="Disordered" evidence="1">
    <location>
        <begin position="1"/>
        <end position="75"/>
    </location>
</feature>
<feature type="region of interest" description="Disordered" evidence="1">
    <location>
        <begin position="852"/>
        <end position="880"/>
    </location>
</feature>
<dbReference type="EMBL" id="CM035411">
    <property type="protein sequence ID" value="KAH7435982.1"/>
    <property type="molecule type" value="Genomic_DNA"/>
</dbReference>